<keyword evidence="3" id="KW-0029">Amino-acid transport</keyword>
<dbReference type="GO" id="GO:0006865">
    <property type="term" value="P:amino acid transport"/>
    <property type="evidence" value="ECO:0007669"/>
    <property type="project" value="UniProtKB-KW"/>
</dbReference>
<keyword evidence="7" id="KW-1185">Reference proteome</keyword>
<dbReference type="PANTHER" id="PTHR30483">
    <property type="entry name" value="LEUCINE-SPECIFIC-BINDING PROTEIN"/>
    <property type="match status" value="1"/>
</dbReference>
<evidence type="ECO:0000313" key="7">
    <source>
        <dbReference type="Proteomes" id="UP000773614"/>
    </source>
</evidence>
<comment type="similarity">
    <text evidence="1">Belongs to the leucine-binding protein family.</text>
</comment>
<feature type="domain" description="Leucine-binding protein" evidence="5">
    <location>
        <begin position="26"/>
        <end position="377"/>
    </location>
</feature>
<evidence type="ECO:0000259" key="5">
    <source>
        <dbReference type="Pfam" id="PF13458"/>
    </source>
</evidence>
<dbReference type="Pfam" id="PF13458">
    <property type="entry name" value="Peripla_BP_6"/>
    <property type="match status" value="1"/>
</dbReference>
<accession>A0A964T7E9</accession>
<proteinExistence type="inferred from homology"/>
<dbReference type="Gene3D" id="3.40.50.2300">
    <property type="match status" value="2"/>
</dbReference>
<evidence type="ECO:0000313" key="6">
    <source>
        <dbReference type="EMBL" id="MYZ49199.1"/>
    </source>
</evidence>
<dbReference type="InterPro" id="IPR051010">
    <property type="entry name" value="BCAA_transport"/>
</dbReference>
<evidence type="ECO:0000256" key="4">
    <source>
        <dbReference type="SAM" id="SignalP"/>
    </source>
</evidence>
<organism evidence="6 7">
    <name type="scientific">Propylenella binzhouense</name>
    <dbReference type="NCBI Taxonomy" id="2555902"/>
    <lineage>
        <taxon>Bacteria</taxon>
        <taxon>Pseudomonadati</taxon>
        <taxon>Pseudomonadota</taxon>
        <taxon>Alphaproteobacteria</taxon>
        <taxon>Hyphomicrobiales</taxon>
        <taxon>Propylenellaceae</taxon>
        <taxon>Propylenella</taxon>
    </lineage>
</organism>
<feature type="chain" id="PRO_5037224538" evidence="4">
    <location>
        <begin position="24"/>
        <end position="401"/>
    </location>
</feature>
<sequence length="401" mass="43187">MNRFKSALAASLCIAIGASPALAAETLKIGAPLALTGRLADAGQKSKQGYDMCVEAVNEKGGLEVGGEKRMLELVTYDYQSETNKAIEIVQRLVNVDKVPFLLSPYGSGDTKAAGVVAERYGVPMVAAAAATPSVFDQKFKNLFGILFPNKMITEAEVAYYKQHAPDAKKVAVLALNSLYPKGIAADLAASAKDAGYDVVFDQIYSPNTTDFSNALTQIKSLEPDWIYATGYTEDLILIRRQMADLGLSAPIVTMTAGPAYPEFASNVQQLADNVTTNSWWHQNANYKDDFIFGTSQAYNEAFNKRFGRDATYLEAAATASCETLAIAVAEANSTDGDAVRKIMHEKTFQTFYGPIHFGETGQNDYNAALVMQIQDGELLVLAPEELKQGALKIGVPPAGN</sequence>
<evidence type="ECO:0000256" key="3">
    <source>
        <dbReference type="ARBA" id="ARBA00022970"/>
    </source>
</evidence>
<dbReference type="Proteomes" id="UP000773614">
    <property type="component" value="Unassembled WGS sequence"/>
</dbReference>
<dbReference type="RefSeq" id="WP_161141541.1">
    <property type="nucleotide sequence ID" value="NZ_SPKJ01000063.1"/>
</dbReference>
<protein>
    <submittedName>
        <fullName evidence="6">ABC transporter substrate-binding protein</fullName>
    </submittedName>
</protein>
<keyword evidence="3" id="KW-0813">Transport</keyword>
<dbReference type="CDD" id="cd06338">
    <property type="entry name" value="PBP1_ABC_ligand_binding-like"/>
    <property type="match status" value="1"/>
</dbReference>
<comment type="caution">
    <text evidence="6">The sequence shown here is derived from an EMBL/GenBank/DDBJ whole genome shotgun (WGS) entry which is preliminary data.</text>
</comment>
<keyword evidence="2 4" id="KW-0732">Signal</keyword>
<name>A0A964T7E9_9HYPH</name>
<evidence type="ECO:0000256" key="2">
    <source>
        <dbReference type="ARBA" id="ARBA00022729"/>
    </source>
</evidence>
<dbReference type="AlphaFoldDB" id="A0A964T7E9"/>
<dbReference type="PANTHER" id="PTHR30483:SF37">
    <property type="entry name" value="ABC TRANSPORTER SUBSTRATE-BINDING PROTEIN"/>
    <property type="match status" value="1"/>
</dbReference>
<reference evidence="6" key="1">
    <citation type="submission" date="2019-03" db="EMBL/GenBank/DDBJ databases">
        <title>Afifella sp. nov., isolated from activated sludge.</title>
        <authorList>
            <person name="Li Q."/>
            <person name="Liu Y."/>
        </authorList>
    </citation>
    <scope>NUCLEOTIDE SEQUENCE</scope>
    <source>
        <strain evidence="6">L72</strain>
    </source>
</reference>
<gene>
    <name evidence="6" type="ORF">E4O86_15915</name>
</gene>
<feature type="signal peptide" evidence="4">
    <location>
        <begin position="1"/>
        <end position="23"/>
    </location>
</feature>
<dbReference type="EMBL" id="SPKJ01000063">
    <property type="protein sequence ID" value="MYZ49199.1"/>
    <property type="molecule type" value="Genomic_DNA"/>
</dbReference>
<dbReference type="SUPFAM" id="SSF53822">
    <property type="entry name" value="Periplasmic binding protein-like I"/>
    <property type="match status" value="1"/>
</dbReference>
<evidence type="ECO:0000256" key="1">
    <source>
        <dbReference type="ARBA" id="ARBA00010062"/>
    </source>
</evidence>
<dbReference type="InterPro" id="IPR028082">
    <property type="entry name" value="Peripla_BP_I"/>
</dbReference>
<dbReference type="OrthoDB" id="9786833at2"/>
<dbReference type="InterPro" id="IPR028081">
    <property type="entry name" value="Leu-bd"/>
</dbReference>